<dbReference type="EMBL" id="JOTP01000040">
    <property type="protein sequence ID" value="KEP24903.1"/>
    <property type="molecule type" value="Genomic_DNA"/>
</dbReference>
<keyword evidence="3" id="KW-1185">Reference proteome</keyword>
<feature type="transmembrane region" description="Helical" evidence="1">
    <location>
        <begin position="63"/>
        <end position="82"/>
    </location>
</feature>
<dbReference type="eggNOG" id="ENOG50333K6">
    <property type="taxonomic scope" value="Bacteria"/>
</dbReference>
<name>A0A081L6M7_9BACI</name>
<keyword evidence="1" id="KW-1133">Transmembrane helix</keyword>
<sequence length="87" mass="9078">MEPVIVIGSILLAVLLLFMSGVQANPFKWLGLIGVKFVAGALFLFCLNLFGESLGLHVSINPVTSGISGLLGIPGVAALVVIEKFII</sequence>
<accession>A0A081L6M7</accession>
<dbReference type="InterPro" id="IPR010001">
    <property type="entry name" value="BofA"/>
</dbReference>
<proteinExistence type="predicted"/>
<dbReference type="Proteomes" id="UP000028091">
    <property type="component" value="Unassembled WGS sequence"/>
</dbReference>
<evidence type="ECO:0000256" key="1">
    <source>
        <dbReference type="SAM" id="Phobius"/>
    </source>
</evidence>
<protein>
    <submittedName>
        <fullName evidence="2">Sigma-K factor-processing regulatory protein BofA</fullName>
    </submittedName>
</protein>
<dbReference type="NCBIfam" id="TIGR02862">
    <property type="entry name" value="spore_BofA"/>
    <property type="match status" value="1"/>
</dbReference>
<dbReference type="RefSeq" id="WP_008342006.1">
    <property type="nucleotide sequence ID" value="NZ_JALPZN010000033.1"/>
</dbReference>
<dbReference type="Pfam" id="PF07441">
    <property type="entry name" value="BofA"/>
    <property type="match status" value="1"/>
</dbReference>
<comment type="caution">
    <text evidence="2">The sequence shown here is derived from an EMBL/GenBank/DDBJ whole genome shotgun (WGS) entry which is preliminary data.</text>
</comment>
<dbReference type="GeneID" id="66361619"/>
<keyword evidence="1" id="KW-0472">Membrane</keyword>
<organism evidence="2 3">
    <name type="scientific">Bacillus zhangzhouensis</name>
    <dbReference type="NCBI Taxonomy" id="1178540"/>
    <lineage>
        <taxon>Bacteria</taxon>
        <taxon>Bacillati</taxon>
        <taxon>Bacillota</taxon>
        <taxon>Bacilli</taxon>
        <taxon>Bacillales</taxon>
        <taxon>Bacillaceae</taxon>
        <taxon>Bacillus</taxon>
    </lineage>
</organism>
<evidence type="ECO:0000313" key="2">
    <source>
        <dbReference type="EMBL" id="KEP24903.1"/>
    </source>
</evidence>
<dbReference type="AlphaFoldDB" id="A0A081L6M7"/>
<evidence type="ECO:0000313" key="3">
    <source>
        <dbReference type="Proteomes" id="UP000028091"/>
    </source>
</evidence>
<feature type="transmembrane region" description="Helical" evidence="1">
    <location>
        <begin position="34"/>
        <end position="51"/>
    </location>
</feature>
<reference evidence="2 3" key="1">
    <citation type="submission" date="2012-09" db="EMBL/GenBank/DDBJ databases">
        <title>Genome Sequence of Bacillus sp. DW5-4.</title>
        <authorList>
            <person name="Lai Q."/>
            <person name="Liu Y."/>
            <person name="Shao Z."/>
        </authorList>
    </citation>
    <scope>NUCLEOTIDE SEQUENCE [LARGE SCALE GENOMIC DNA]</scope>
    <source>
        <strain evidence="2 3">DW5-4</strain>
    </source>
</reference>
<keyword evidence="1" id="KW-0812">Transmembrane</keyword>
<gene>
    <name evidence="2" type="ORF">BA70_14415</name>
</gene>
<dbReference type="OrthoDB" id="2692225at2"/>